<evidence type="ECO:0000313" key="3">
    <source>
        <dbReference type="Proteomes" id="UP001596337"/>
    </source>
</evidence>
<sequence length="75" mass="8051">MLARVKRGDTVDVTERGTVIARLVPAQPAPMADLIASGALRPATATGPIPRPTGPIRTESQAGDLLREMRDDERF</sequence>
<dbReference type="Proteomes" id="UP001596337">
    <property type="component" value="Unassembled WGS sequence"/>
</dbReference>
<name>A0ABW2C1N5_9PSEU</name>
<organism evidence="2 3">
    <name type="scientific">Haloechinothrix salitolerans</name>
    <dbReference type="NCBI Taxonomy" id="926830"/>
    <lineage>
        <taxon>Bacteria</taxon>
        <taxon>Bacillati</taxon>
        <taxon>Actinomycetota</taxon>
        <taxon>Actinomycetes</taxon>
        <taxon>Pseudonocardiales</taxon>
        <taxon>Pseudonocardiaceae</taxon>
        <taxon>Haloechinothrix</taxon>
    </lineage>
</organism>
<feature type="compositionally biased region" description="Basic and acidic residues" evidence="1">
    <location>
        <begin position="65"/>
        <end position="75"/>
    </location>
</feature>
<dbReference type="EMBL" id="JBHSXX010000001">
    <property type="protein sequence ID" value="MFC6869217.1"/>
    <property type="molecule type" value="Genomic_DNA"/>
</dbReference>
<protein>
    <submittedName>
        <fullName evidence="2">Type II toxin-antitoxin system Phd/YefM family antitoxin</fullName>
    </submittedName>
</protein>
<evidence type="ECO:0000313" key="2">
    <source>
        <dbReference type="EMBL" id="MFC6869217.1"/>
    </source>
</evidence>
<keyword evidence="3" id="KW-1185">Reference proteome</keyword>
<accession>A0ABW2C1N5</accession>
<comment type="caution">
    <text evidence="2">The sequence shown here is derived from an EMBL/GenBank/DDBJ whole genome shotgun (WGS) entry which is preliminary data.</text>
</comment>
<evidence type="ECO:0000256" key="1">
    <source>
        <dbReference type="SAM" id="MobiDB-lite"/>
    </source>
</evidence>
<gene>
    <name evidence="2" type="ORF">ACFQGD_18920</name>
</gene>
<feature type="region of interest" description="Disordered" evidence="1">
    <location>
        <begin position="42"/>
        <end position="75"/>
    </location>
</feature>
<dbReference type="RefSeq" id="WP_345402850.1">
    <property type="nucleotide sequence ID" value="NZ_BAABLA010000112.1"/>
</dbReference>
<reference evidence="3" key="1">
    <citation type="journal article" date="2019" name="Int. J. Syst. Evol. Microbiol.">
        <title>The Global Catalogue of Microorganisms (GCM) 10K type strain sequencing project: providing services to taxonomists for standard genome sequencing and annotation.</title>
        <authorList>
            <consortium name="The Broad Institute Genomics Platform"/>
            <consortium name="The Broad Institute Genome Sequencing Center for Infectious Disease"/>
            <person name="Wu L."/>
            <person name="Ma J."/>
        </authorList>
    </citation>
    <scope>NUCLEOTIDE SEQUENCE [LARGE SCALE GENOMIC DNA]</scope>
    <source>
        <strain evidence="3">KCTC 32255</strain>
    </source>
</reference>
<proteinExistence type="predicted"/>